<dbReference type="GO" id="GO:0003723">
    <property type="term" value="F:RNA binding"/>
    <property type="evidence" value="ECO:0007669"/>
    <property type="project" value="UniProtKB-UniRule"/>
</dbReference>
<dbReference type="SMART" id="SM00360">
    <property type="entry name" value="RRM"/>
    <property type="match status" value="1"/>
</dbReference>
<feature type="domain" description="RRM" evidence="9">
    <location>
        <begin position="433"/>
        <end position="505"/>
    </location>
</feature>
<feature type="compositionally biased region" description="Basic and acidic residues" evidence="7">
    <location>
        <begin position="146"/>
        <end position="161"/>
    </location>
</feature>
<accession>A0AAV6U661</accession>
<feature type="domain" description="C3H1-type" evidence="10">
    <location>
        <begin position="532"/>
        <end position="554"/>
    </location>
</feature>
<evidence type="ECO:0000313" key="11">
    <source>
        <dbReference type="EMBL" id="KAG8179436.1"/>
    </source>
</evidence>
<dbReference type="AlphaFoldDB" id="A0AAV6U661"/>
<protein>
    <submittedName>
        <fullName evidence="11">Uncharacterized protein</fullName>
    </submittedName>
</protein>
<keyword evidence="6" id="KW-0862">Zinc</keyword>
<evidence type="ECO:0000259" key="9">
    <source>
        <dbReference type="PROSITE" id="PS50102"/>
    </source>
</evidence>
<dbReference type="InterPro" id="IPR012677">
    <property type="entry name" value="Nucleotide-bd_a/b_plait_sf"/>
</dbReference>
<proteinExistence type="predicted"/>
<evidence type="ECO:0000259" key="10">
    <source>
        <dbReference type="PROSITE" id="PS50103"/>
    </source>
</evidence>
<dbReference type="SMART" id="SM00028">
    <property type="entry name" value="TPR"/>
    <property type="match status" value="3"/>
</dbReference>
<dbReference type="Gene3D" id="3.30.70.330">
    <property type="match status" value="1"/>
</dbReference>
<dbReference type="PANTHER" id="PTHR47678">
    <property type="entry name" value="TETRATRICOPEPTIDE REPEAT PROTEIN 31"/>
    <property type="match status" value="1"/>
</dbReference>
<dbReference type="InterPro" id="IPR011990">
    <property type="entry name" value="TPR-like_helical_dom_sf"/>
</dbReference>
<dbReference type="InterPro" id="IPR035979">
    <property type="entry name" value="RBD_domain_sf"/>
</dbReference>
<evidence type="ECO:0000256" key="4">
    <source>
        <dbReference type="PROSITE-ProRule" id="PRU00176"/>
    </source>
</evidence>
<feature type="repeat" description="TPR" evidence="5">
    <location>
        <begin position="307"/>
        <end position="340"/>
    </location>
</feature>
<dbReference type="SUPFAM" id="SSF48452">
    <property type="entry name" value="TPR-like"/>
    <property type="match status" value="1"/>
</dbReference>
<evidence type="ECO:0000256" key="7">
    <source>
        <dbReference type="SAM" id="MobiDB-lite"/>
    </source>
</evidence>
<feature type="repeat" description="TPR" evidence="5">
    <location>
        <begin position="239"/>
        <end position="272"/>
    </location>
</feature>
<reference evidence="11 12" key="1">
    <citation type="journal article" date="2022" name="Nat. Ecol. Evol.">
        <title>A masculinizing supergene underlies an exaggerated male reproductive morph in a spider.</title>
        <authorList>
            <person name="Hendrickx F."/>
            <person name="De Corte Z."/>
            <person name="Sonet G."/>
            <person name="Van Belleghem S.M."/>
            <person name="Kostlbacher S."/>
            <person name="Vangestel C."/>
        </authorList>
    </citation>
    <scope>NUCLEOTIDE SEQUENCE [LARGE SCALE GENOMIC DNA]</scope>
    <source>
        <strain evidence="11">W744_W776</strain>
    </source>
</reference>
<evidence type="ECO:0000256" key="6">
    <source>
        <dbReference type="PROSITE-ProRule" id="PRU00723"/>
    </source>
</evidence>
<name>A0AAV6U661_9ARAC</name>
<dbReference type="Pfam" id="PF07719">
    <property type="entry name" value="TPR_2"/>
    <property type="match status" value="1"/>
</dbReference>
<dbReference type="CDD" id="cd00590">
    <property type="entry name" value="RRM_SF"/>
    <property type="match status" value="1"/>
</dbReference>
<dbReference type="InterPro" id="IPR000571">
    <property type="entry name" value="Znf_CCCH"/>
</dbReference>
<keyword evidence="6" id="KW-0863">Zinc-finger</keyword>
<dbReference type="InterPro" id="IPR013105">
    <property type="entry name" value="TPR_2"/>
</dbReference>
<feature type="zinc finger region" description="C3H1-type" evidence="6">
    <location>
        <begin position="532"/>
        <end position="554"/>
    </location>
</feature>
<dbReference type="PROSITE" id="PS50005">
    <property type="entry name" value="TPR"/>
    <property type="match status" value="2"/>
</dbReference>
<organism evidence="11 12">
    <name type="scientific">Oedothorax gibbosus</name>
    <dbReference type="NCBI Taxonomy" id="931172"/>
    <lineage>
        <taxon>Eukaryota</taxon>
        <taxon>Metazoa</taxon>
        <taxon>Ecdysozoa</taxon>
        <taxon>Arthropoda</taxon>
        <taxon>Chelicerata</taxon>
        <taxon>Arachnida</taxon>
        <taxon>Araneae</taxon>
        <taxon>Araneomorphae</taxon>
        <taxon>Entelegynae</taxon>
        <taxon>Araneoidea</taxon>
        <taxon>Linyphiidae</taxon>
        <taxon>Erigoninae</taxon>
        <taxon>Oedothorax</taxon>
    </lineage>
</organism>
<evidence type="ECO:0000256" key="1">
    <source>
        <dbReference type="ARBA" id="ARBA00022737"/>
    </source>
</evidence>
<keyword evidence="1" id="KW-0677">Repeat</keyword>
<keyword evidence="12" id="KW-1185">Reference proteome</keyword>
<evidence type="ECO:0000256" key="2">
    <source>
        <dbReference type="ARBA" id="ARBA00022803"/>
    </source>
</evidence>
<dbReference type="PANTHER" id="PTHR47678:SF4">
    <property type="entry name" value="SHOCK PROTEIN 70 (HSP70)-INTERACTING PROTEIN, PUTATIVE-RELATED"/>
    <property type="match status" value="1"/>
</dbReference>
<feature type="region of interest" description="Disordered" evidence="7">
    <location>
        <begin position="126"/>
        <end position="192"/>
    </location>
</feature>
<dbReference type="PROSITE" id="PS50076">
    <property type="entry name" value="DNAJ_2"/>
    <property type="match status" value="1"/>
</dbReference>
<dbReference type="Proteomes" id="UP000827092">
    <property type="component" value="Unassembled WGS sequence"/>
</dbReference>
<dbReference type="GO" id="GO:0008270">
    <property type="term" value="F:zinc ion binding"/>
    <property type="evidence" value="ECO:0007669"/>
    <property type="project" value="UniProtKB-KW"/>
</dbReference>
<feature type="compositionally biased region" description="Basic residues" evidence="7">
    <location>
        <begin position="132"/>
        <end position="145"/>
    </location>
</feature>
<dbReference type="InterPro" id="IPR000504">
    <property type="entry name" value="RRM_dom"/>
</dbReference>
<keyword evidence="3 4" id="KW-0694">RNA-binding</keyword>
<feature type="domain" description="J" evidence="8">
    <location>
        <begin position="7"/>
        <end position="79"/>
    </location>
</feature>
<dbReference type="Pfam" id="PF00076">
    <property type="entry name" value="RRM_1"/>
    <property type="match status" value="1"/>
</dbReference>
<keyword evidence="6" id="KW-0479">Metal-binding</keyword>
<dbReference type="SUPFAM" id="SSF46565">
    <property type="entry name" value="Chaperone J-domain"/>
    <property type="match status" value="1"/>
</dbReference>
<dbReference type="PROSITE" id="PS50103">
    <property type="entry name" value="ZF_C3H1"/>
    <property type="match status" value="1"/>
</dbReference>
<keyword evidence="2 5" id="KW-0802">TPR repeat</keyword>
<sequence>MPLNREHALDILGLPTFASESDIILRYKALSLTLYPENHINPKYAEQEFATITQAALSLIYPEKDIGHLDSETMYSFFSHIFFGKQACEAPCCCDSDDSEEKSVKSAFNEELVASFQAAELIEDEERDKNKVEKRRAKKKRRKEKKKLEKLAQDKPTEKNGLKTASHTLDKENAEAKAAPQAISDPSDDEEEDIDCNSAFVSVIAKKHKLHSDIEIKDSSSQKFSKFPKEDPTSIVFRSRQIALRGNTMASNGHYSEAVELFSESIKMDPSDHRFYGNRSYCYDRLGQFERALKDAEKSISLCPVWPKGYFRKGRALLGLKKYAEAENCFVEVLRLDEECDDAVSELRNVKILQVMEMGYSKEHAEYAISQHSTVAEALASLVANKVSQLHIKDDIFISDDENEVMWNSIKKPKIPEHLYDIKRDPNNPEGHNSIWVGNVQPEVTEKKLVTMFSKFGELISVKVMPEKFCAFINYKSKTSPGKAMQKYQGAELSGAKLVIRFPNVPGEAVPVKKKPSSVDGSRPKGAVNGDECYYWRTTGCIYAEQCRFKHKKENKGIDKQKWMNA</sequence>
<dbReference type="InterPro" id="IPR019734">
    <property type="entry name" value="TPR_rpt"/>
</dbReference>
<evidence type="ECO:0000259" key="8">
    <source>
        <dbReference type="PROSITE" id="PS50076"/>
    </source>
</evidence>
<dbReference type="SUPFAM" id="SSF54928">
    <property type="entry name" value="RNA-binding domain, RBD"/>
    <property type="match status" value="1"/>
</dbReference>
<gene>
    <name evidence="11" type="ORF">JTE90_026331</name>
</gene>
<dbReference type="SMART" id="SM00271">
    <property type="entry name" value="DnaJ"/>
    <property type="match status" value="1"/>
</dbReference>
<dbReference type="Pfam" id="PF13432">
    <property type="entry name" value="TPR_16"/>
    <property type="match status" value="1"/>
</dbReference>
<evidence type="ECO:0000313" key="12">
    <source>
        <dbReference type="Proteomes" id="UP000827092"/>
    </source>
</evidence>
<comment type="caution">
    <text evidence="11">The sequence shown here is derived from an EMBL/GenBank/DDBJ whole genome shotgun (WGS) entry which is preliminary data.</text>
</comment>
<dbReference type="EMBL" id="JAFNEN010000627">
    <property type="protein sequence ID" value="KAG8179436.1"/>
    <property type="molecule type" value="Genomic_DNA"/>
</dbReference>
<dbReference type="InterPro" id="IPR001623">
    <property type="entry name" value="DnaJ_domain"/>
</dbReference>
<dbReference type="PROSITE" id="PS50102">
    <property type="entry name" value="RRM"/>
    <property type="match status" value="1"/>
</dbReference>
<evidence type="ECO:0000256" key="5">
    <source>
        <dbReference type="PROSITE-ProRule" id="PRU00339"/>
    </source>
</evidence>
<dbReference type="InterPro" id="IPR036869">
    <property type="entry name" value="J_dom_sf"/>
</dbReference>
<dbReference type="Gene3D" id="1.25.40.10">
    <property type="entry name" value="Tetratricopeptide repeat domain"/>
    <property type="match status" value="1"/>
</dbReference>
<evidence type="ECO:0000256" key="3">
    <source>
        <dbReference type="ARBA" id="ARBA00022884"/>
    </source>
</evidence>